<sequence length="502" mass="56435">MESWRHAGSFRQRTRNAERTTKQLHAICRHKTSVRTHDAIREFEENLRISQEAAADVDDLPMDAEASASHGHRWRRPAHTFQQAARDTGSDSERSNGAFRPSMTRAQSEGTLKGLHRQASSCSATWAAGAPNPASLDEKEAVHSQRPPSPVRFYDYGGLSTRPRSRLSQCRNKSGGDSRPKYRQGICGFYFPGPDCRQGPYGFSMLDPILMPPRNWEQGMVPPERWAGDASEFRPFTAEGREKPRGNVTFLAEHTETPLLKPEVRSAMYQDTKHRAVTASLAKKRDESYLEQVRYETGVWEGRWRDPMLDKNGLALLEDGSAGNQKSTAHSLENVEEVEGIATRIVLALDQALYEHRGKLGHLFKAVNRGVPGVLEPPEFLEGLLRLRIVDQGELTEENIIEVMSLIDPDFDGRVILDTLNRAIANSRSARKLITQASGLLSSEEARPDSRHATYGKAAPVEMVKVDRMPKSLCNFEMSFEKFRTQQRELLTVHNETPTVAH</sequence>
<proteinExistence type="predicted"/>
<dbReference type="EMBL" id="CAJNNW010027817">
    <property type="protein sequence ID" value="CAE8693236.1"/>
    <property type="molecule type" value="Genomic_DNA"/>
</dbReference>
<dbReference type="Proteomes" id="UP000626109">
    <property type="component" value="Unassembled WGS sequence"/>
</dbReference>
<feature type="region of interest" description="Disordered" evidence="1">
    <location>
        <begin position="130"/>
        <end position="178"/>
    </location>
</feature>
<evidence type="ECO:0000313" key="3">
    <source>
        <dbReference type="Proteomes" id="UP000626109"/>
    </source>
</evidence>
<accession>A0A813K3S3</accession>
<comment type="caution">
    <text evidence="2">The sequence shown here is derived from an EMBL/GenBank/DDBJ whole genome shotgun (WGS) entry which is preliminary data.</text>
</comment>
<evidence type="ECO:0008006" key="4">
    <source>
        <dbReference type="Google" id="ProtNLM"/>
    </source>
</evidence>
<gene>
    <name evidence="2" type="ORF">PGLA2088_LOCUS28302</name>
</gene>
<evidence type="ECO:0000256" key="1">
    <source>
        <dbReference type="SAM" id="MobiDB-lite"/>
    </source>
</evidence>
<reference evidence="2" key="1">
    <citation type="submission" date="2021-02" db="EMBL/GenBank/DDBJ databases">
        <authorList>
            <person name="Dougan E. K."/>
            <person name="Rhodes N."/>
            <person name="Thang M."/>
            <person name="Chan C."/>
        </authorList>
    </citation>
    <scope>NUCLEOTIDE SEQUENCE</scope>
</reference>
<feature type="region of interest" description="Disordered" evidence="1">
    <location>
        <begin position="1"/>
        <end position="22"/>
    </location>
</feature>
<evidence type="ECO:0000313" key="2">
    <source>
        <dbReference type="EMBL" id="CAE8693236.1"/>
    </source>
</evidence>
<feature type="region of interest" description="Disordered" evidence="1">
    <location>
        <begin position="60"/>
        <end position="117"/>
    </location>
</feature>
<protein>
    <recommendedName>
        <fullName evidence="4">EF-hand domain-containing protein</fullName>
    </recommendedName>
</protein>
<name>A0A813K3S3_POLGL</name>
<dbReference type="AlphaFoldDB" id="A0A813K3S3"/>
<organism evidence="2 3">
    <name type="scientific">Polarella glacialis</name>
    <name type="common">Dinoflagellate</name>
    <dbReference type="NCBI Taxonomy" id="89957"/>
    <lineage>
        <taxon>Eukaryota</taxon>
        <taxon>Sar</taxon>
        <taxon>Alveolata</taxon>
        <taxon>Dinophyceae</taxon>
        <taxon>Suessiales</taxon>
        <taxon>Suessiaceae</taxon>
        <taxon>Polarella</taxon>
    </lineage>
</organism>